<dbReference type="InterPro" id="IPR043129">
    <property type="entry name" value="ATPase_NBD"/>
</dbReference>
<comment type="function">
    <text evidence="1">Transcriptional repressor of xylose-utilizing enzymes.</text>
</comment>
<accession>A0A0D6ZGN3</accession>
<dbReference type="PANTHER" id="PTHR18964:SF149">
    <property type="entry name" value="BIFUNCTIONAL UDP-N-ACETYLGLUCOSAMINE 2-EPIMERASE_N-ACETYLMANNOSAMINE KINASE"/>
    <property type="match status" value="1"/>
</dbReference>
<sequence>MLKDLMNQKNEKMNTTKSLYRFIHRHKSVSKIDMQTEFKIPLSTLNRMLDQLETMGLIRKSGLSDPNGGRPRVLYEILPTAGYIFGIAISRSHVTVLLLNLRFQVVGEKRFIVTRLHTPNKTMKEIQKQIQQLLAEKQVDKDQLIGIGIGAVGPLNREKGMILNPEAFPAEGWLNVPIKDIIEDALSVPVSLNNGADLAVLAEYYFQYPRVESILYCTIGYGLRCSFIQEGSLLNKKDGDASSYGHIAIEAINGRPCSCGKKGCLNTYVTFDAIMDSIKPNDLPSFQPVENIAEYLVSEIRNDNPIVKEAIMNSALYLGIGIANMVKILHPKIVVLDGQLVHAYQDYYLEVKKAIQENRINQSNDILEIRMNSFGEQTTAIGAAVQIYHEKI</sequence>
<evidence type="ECO:0000259" key="4">
    <source>
        <dbReference type="Pfam" id="PF09012"/>
    </source>
</evidence>
<keyword evidence="3" id="KW-0119">Carbohydrate metabolism</keyword>
<dbReference type="AlphaFoldDB" id="A0A0D6ZGN3"/>
<dbReference type="InterPro" id="IPR015102">
    <property type="entry name" value="Tscrpt_reg_HTH_FeoC"/>
</dbReference>
<dbReference type="Pfam" id="PF00480">
    <property type="entry name" value="ROK"/>
    <property type="match status" value="1"/>
</dbReference>
<evidence type="ECO:0000256" key="2">
    <source>
        <dbReference type="ARBA" id="ARBA00006479"/>
    </source>
</evidence>
<comment type="caution">
    <text evidence="5">The sequence shown here is derived from an EMBL/GenBank/DDBJ whole genome shotgun (WGS) entry which is preliminary data.</text>
</comment>
<dbReference type="Gene3D" id="1.10.10.10">
    <property type="entry name" value="Winged helix-like DNA-binding domain superfamily/Winged helix DNA-binding domain"/>
    <property type="match status" value="1"/>
</dbReference>
<dbReference type="InterPro" id="IPR036390">
    <property type="entry name" value="WH_DNA-bd_sf"/>
</dbReference>
<dbReference type="EMBL" id="JXIQ01000012">
    <property type="protein sequence ID" value="KIY23778.1"/>
    <property type="molecule type" value="Genomic_DNA"/>
</dbReference>
<dbReference type="SUPFAM" id="SSF46785">
    <property type="entry name" value="Winged helix' DNA-binding domain"/>
    <property type="match status" value="1"/>
</dbReference>
<dbReference type="GO" id="GO:0042732">
    <property type="term" value="P:D-xylose metabolic process"/>
    <property type="evidence" value="ECO:0007669"/>
    <property type="project" value="UniProtKB-KW"/>
</dbReference>
<reference evidence="5 6" key="1">
    <citation type="submission" date="2015-01" db="EMBL/GenBank/DDBJ databases">
        <title>Draft genome sequences of the supercritical CO2 tolerant bacteria Bacillus subterraneus MITOT1 and Bacillus cereus MIT0214.</title>
        <authorList>
            <person name="Peet K.C."/>
            <person name="Thompson J.R."/>
        </authorList>
    </citation>
    <scope>NUCLEOTIDE SEQUENCE [LARGE SCALE GENOMIC DNA]</scope>
    <source>
        <strain evidence="5 6">MITOT1</strain>
    </source>
</reference>
<dbReference type="Pfam" id="PF09012">
    <property type="entry name" value="FeoC"/>
    <property type="match status" value="1"/>
</dbReference>
<dbReference type="Gene3D" id="3.30.420.40">
    <property type="match status" value="2"/>
</dbReference>
<dbReference type="PANTHER" id="PTHR18964">
    <property type="entry name" value="ROK (REPRESSOR, ORF, KINASE) FAMILY"/>
    <property type="match status" value="1"/>
</dbReference>
<keyword evidence="3" id="KW-0859">Xylose metabolism</keyword>
<evidence type="ECO:0000313" key="5">
    <source>
        <dbReference type="EMBL" id="KIY23778.1"/>
    </source>
</evidence>
<evidence type="ECO:0000256" key="3">
    <source>
        <dbReference type="ARBA" id="ARBA00022629"/>
    </source>
</evidence>
<organism evidence="5 6">
    <name type="scientific">Mesobacillus subterraneus</name>
    <dbReference type="NCBI Taxonomy" id="285983"/>
    <lineage>
        <taxon>Bacteria</taxon>
        <taxon>Bacillati</taxon>
        <taxon>Bacillota</taxon>
        <taxon>Bacilli</taxon>
        <taxon>Bacillales</taxon>
        <taxon>Bacillaceae</taxon>
        <taxon>Mesobacillus</taxon>
    </lineage>
</organism>
<evidence type="ECO:0000313" key="6">
    <source>
        <dbReference type="Proteomes" id="UP000032512"/>
    </source>
</evidence>
<feature type="domain" description="Transcriptional regulator HTH-type FeoC" evidence="4">
    <location>
        <begin position="18"/>
        <end position="61"/>
    </location>
</feature>
<keyword evidence="6" id="KW-1185">Reference proteome</keyword>
<dbReference type="SUPFAM" id="SSF53067">
    <property type="entry name" value="Actin-like ATPase domain"/>
    <property type="match status" value="1"/>
</dbReference>
<dbReference type="InterPro" id="IPR000600">
    <property type="entry name" value="ROK"/>
</dbReference>
<evidence type="ECO:0000256" key="1">
    <source>
        <dbReference type="ARBA" id="ARBA00002486"/>
    </source>
</evidence>
<dbReference type="Proteomes" id="UP000032512">
    <property type="component" value="Unassembled WGS sequence"/>
</dbReference>
<comment type="similarity">
    <text evidence="2">Belongs to the ROK (NagC/XylR) family.</text>
</comment>
<dbReference type="InterPro" id="IPR036388">
    <property type="entry name" value="WH-like_DNA-bd_sf"/>
</dbReference>
<proteinExistence type="inferred from homology"/>
<dbReference type="PATRIC" id="fig|285983.3.peg.808"/>
<protein>
    <recommendedName>
        <fullName evidence="4">Transcriptional regulator HTH-type FeoC domain-containing protein</fullName>
    </recommendedName>
</protein>
<gene>
    <name evidence="5" type="ORF">UB32_01330</name>
</gene>
<name>A0A0D6ZGN3_9BACI</name>